<name>N1J7H6_BLUG1</name>
<dbReference type="FunFam" id="1.25.40.720:FF:000004">
    <property type="entry name" value="WGS project CABT00000000 data, contig 2.6"/>
    <property type="match status" value="1"/>
</dbReference>
<comment type="similarity">
    <text evidence="1">Belongs to the TEL2 family.</text>
</comment>
<organism evidence="4 5">
    <name type="scientific">Blumeria graminis f. sp. hordei (strain DH14)</name>
    <name type="common">Barley powdery mildew</name>
    <name type="synonym">Oidium monilioides f. sp. hordei</name>
    <dbReference type="NCBI Taxonomy" id="546991"/>
    <lineage>
        <taxon>Eukaryota</taxon>
        <taxon>Fungi</taxon>
        <taxon>Dikarya</taxon>
        <taxon>Ascomycota</taxon>
        <taxon>Pezizomycotina</taxon>
        <taxon>Leotiomycetes</taxon>
        <taxon>Erysiphales</taxon>
        <taxon>Erysiphaceae</taxon>
        <taxon>Blumeria</taxon>
        <taxon>Blumeria hordei</taxon>
    </lineage>
</organism>
<dbReference type="STRING" id="546991.N1J7H6"/>
<dbReference type="Gene3D" id="1.25.40.720">
    <property type="entry name" value="Telomere length regulation protein 2, C-terminal domain"/>
    <property type="match status" value="2"/>
</dbReference>
<accession>N1J7H6</accession>
<gene>
    <name evidence="4" type="ORF">BGHDH14_bgh05941</name>
</gene>
<evidence type="ECO:0000313" key="4">
    <source>
        <dbReference type="EMBL" id="CCU76255.1"/>
    </source>
</evidence>
<reference evidence="4 5" key="1">
    <citation type="journal article" date="2010" name="Science">
        <title>Genome expansion and gene loss in powdery mildew fungi reveal tradeoffs in extreme parasitism.</title>
        <authorList>
            <person name="Spanu P.D."/>
            <person name="Abbott J.C."/>
            <person name="Amselem J."/>
            <person name="Burgis T.A."/>
            <person name="Soanes D.M."/>
            <person name="Stueber K."/>
            <person name="Ver Loren van Themaat E."/>
            <person name="Brown J.K.M."/>
            <person name="Butcher S.A."/>
            <person name="Gurr S.J."/>
            <person name="Lebrun M.-H."/>
            <person name="Ridout C.J."/>
            <person name="Schulze-Lefert P."/>
            <person name="Talbot N.J."/>
            <person name="Ahmadinejad N."/>
            <person name="Ametz C."/>
            <person name="Barton G.R."/>
            <person name="Benjdia M."/>
            <person name="Bidzinski P."/>
            <person name="Bindschedler L.V."/>
            <person name="Both M."/>
            <person name="Brewer M.T."/>
            <person name="Cadle-Davidson L."/>
            <person name="Cadle-Davidson M.M."/>
            <person name="Collemare J."/>
            <person name="Cramer R."/>
            <person name="Frenkel O."/>
            <person name="Godfrey D."/>
            <person name="Harriman J."/>
            <person name="Hoede C."/>
            <person name="King B.C."/>
            <person name="Klages S."/>
            <person name="Kleemann J."/>
            <person name="Knoll D."/>
            <person name="Koti P.S."/>
            <person name="Kreplak J."/>
            <person name="Lopez-Ruiz F.J."/>
            <person name="Lu X."/>
            <person name="Maekawa T."/>
            <person name="Mahanil S."/>
            <person name="Micali C."/>
            <person name="Milgroom M.G."/>
            <person name="Montana G."/>
            <person name="Noir S."/>
            <person name="O'Connell R.J."/>
            <person name="Oberhaensli S."/>
            <person name="Parlange F."/>
            <person name="Pedersen C."/>
            <person name="Quesneville H."/>
            <person name="Reinhardt R."/>
            <person name="Rott M."/>
            <person name="Sacristan S."/>
            <person name="Schmidt S.M."/>
            <person name="Schoen M."/>
            <person name="Skamnioti P."/>
            <person name="Sommer H."/>
            <person name="Stephens A."/>
            <person name="Takahara H."/>
            <person name="Thordal-Christensen H."/>
            <person name="Vigouroux M."/>
            <person name="Wessling R."/>
            <person name="Wicker T."/>
            <person name="Panstruga R."/>
        </authorList>
    </citation>
    <scope>NUCLEOTIDE SEQUENCE [LARGE SCALE GENOMIC DNA]</scope>
    <source>
        <strain evidence="4">DH14</strain>
    </source>
</reference>
<sequence length="961" mass="107062">MDGILSTLNVSFKDTCESQVSDSKIIGVNVTTRPPQHVRTIEEALEVLRNKPDYPSLVTTLEYLSQEDSLTRMYLPTPTSAQLVHVLVSETIPTYWHALSDPENVKGSRKGNQSMTGINSIILNLKQFIQLAKESTKKVNPGSSAQEILKILLSLLEALLEGDNAIERIWSNMSNVSDDSATRNILWTEFQSLFGGNKIIGISAEAEKLSKSSNSCVGQQYWVSDGKKYCLWLASNITSWSRSSANSELTLKRCADILEKSLSLGCIDTVIKQVVTNLLLQEDEGSELFSSILANLSVFGQRKVLFETIRISSRDFFRKELAKVEDSKWWIPDAASVSAVAAMVQKIISKDEKRKVHIIEWLTSSVGAGVGDGVAIRRSVLAAVSSDKYCIETIFEKSMQQFGDNLYIRHTPTLQQEVHCQVLLLSAGYFYRQSPLGLKMMMRTGANLSVVSNRLASSSNRIRFLGMVVGEALSSLVDSDCNKMEFKVEEMATHEAEWYKSLVYVLDSVGSIKKLNLQPSPCDYNQIQPQKFRGLKAIKTISRPSSKIVAIEEVMVNGLSPEDDDLTPYVKPDSDAEDSEDDPTVIDRNKPISPVYVRDLISYLRDIESYERQKLGLNAAASLIRRKANFGSEVTDHAEELAALLVGIQDKYEIENFSEIRLQSMIALIIALPLKMGQWFSKTFFEGDYSISQRSAVLTALGLAAREIGGFGEEDALLSSNKTPVFSFPSKILPAGMQENFGSRELDQVGALSNQLANTMIEPMATSLADKLTGPSILKIRNFSSRLEVERKRRKPSPNLLAKIVADGFLFPMTGRFLSCQHSSTMSARSVVFQPFLLSHFIKTISLILHAAGPFATSLPQMTIEFWDLLLGLRVSAQNERIVCEALCFSILTILELNLENSMMQQIHGRRLSESYEWILIVFGALGQGEEDERCRMIAAGCLVRIQEIQEKYRKTLLGLD</sequence>
<dbReference type="GO" id="GO:0042162">
    <property type="term" value="F:telomeric DNA binding"/>
    <property type="evidence" value="ECO:0007669"/>
    <property type="project" value="TreeGrafter"/>
</dbReference>
<evidence type="ECO:0000313" key="5">
    <source>
        <dbReference type="Proteomes" id="UP000015441"/>
    </source>
</evidence>
<dbReference type="InterPro" id="IPR038528">
    <property type="entry name" value="TEL2_C_sf"/>
</dbReference>
<keyword evidence="5" id="KW-1185">Reference proteome</keyword>
<feature type="compositionally biased region" description="Acidic residues" evidence="2">
    <location>
        <begin position="575"/>
        <end position="584"/>
    </location>
</feature>
<feature type="region of interest" description="Disordered" evidence="2">
    <location>
        <begin position="560"/>
        <end position="588"/>
    </location>
</feature>
<dbReference type="GO" id="GO:0051879">
    <property type="term" value="F:Hsp90 protein binding"/>
    <property type="evidence" value="ECO:0007669"/>
    <property type="project" value="TreeGrafter"/>
</dbReference>
<dbReference type="Pfam" id="PF10193">
    <property type="entry name" value="Telomere_reg-2"/>
    <property type="match status" value="1"/>
</dbReference>
<dbReference type="InParanoid" id="N1J7H6"/>
<proteinExistence type="inferred from homology"/>
<dbReference type="InterPro" id="IPR019337">
    <property type="entry name" value="Telomere_length_regulation_dom"/>
</dbReference>
<comment type="caution">
    <text evidence="4">The sequence shown here is derived from an EMBL/GenBank/DDBJ whole genome shotgun (WGS) entry which is preliminary data.</text>
</comment>
<dbReference type="HOGENOM" id="CLU_005799_0_0_1"/>
<dbReference type="GO" id="GO:0051083">
    <property type="term" value="P:'de novo' cotranslational protein folding"/>
    <property type="evidence" value="ECO:0007669"/>
    <property type="project" value="TreeGrafter"/>
</dbReference>
<dbReference type="InterPro" id="IPR051970">
    <property type="entry name" value="TEL2_Regulation"/>
</dbReference>
<dbReference type="EMBL" id="CAUH01002307">
    <property type="protein sequence ID" value="CCU76255.1"/>
    <property type="molecule type" value="Genomic_DNA"/>
</dbReference>
<feature type="domain" description="Telomere length regulation protein conserved" evidence="3">
    <location>
        <begin position="594"/>
        <end position="705"/>
    </location>
</feature>
<dbReference type="GO" id="GO:0005829">
    <property type="term" value="C:cytosol"/>
    <property type="evidence" value="ECO:0007669"/>
    <property type="project" value="TreeGrafter"/>
</dbReference>
<evidence type="ECO:0000259" key="3">
    <source>
        <dbReference type="Pfam" id="PF10193"/>
    </source>
</evidence>
<evidence type="ECO:0000256" key="2">
    <source>
        <dbReference type="SAM" id="MobiDB-lite"/>
    </source>
</evidence>
<dbReference type="OrthoDB" id="10258062at2759"/>
<dbReference type="Proteomes" id="UP000015441">
    <property type="component" value="Unassembled WGS sequence"/>
</dbReference>
<evidence type="ECO:0000256" key="1">
    <source>
        <dbReference type="ARBA" id="ARBA00006133"/>
    </source>
</evidence>
<protein>
    <submittedName>
        <fullName evidence="4">Tel2 OR /telomere length regulation protein</fullName>
    </submittedName>
</protein>
<dbReference type="AlphaFoldDB" id="N1J7H6"/>
<dbReference type="PANTHER" id="PTHR15830">
    <property type="entry name" value="TELOMERE LENGTH REGULATION PROTEIN TEL2 FAMILY MEMBER"/>
    <property type="match status" value="1"/>
</dbReference>
<dbReference type="eggNOG" id="KOG4346">
    <property type="taxonomic scope" value="Eukaryota"/>
</dbReference>
<dbReference type="PANTHER" id="PTHR15830:SF10">
    <property type="entry name" value="TELOMERE LENGTH REGULATION PROTEIN TEL2 HOMOLOG"/>
    <property type="match status" value="1"/>
</dbReference>